<reference evidence="1" key="1">
    <citation type="journal article" date="2014" name="Int. J. Syst. Evol. Microbiol.">
        <title>Complete genome sequence of Corynebacterium casei LMG S-19264T (=DSM 44701T), isolated from a smear-ripened cheese.</title>
        <authorList>
            <consortium name="US DOE Joint Genome Institute (JGI-PGF)"/>
            <person name="Walter F."/>
            <person name="Albersmeier A."/>
            <person name="Kalinowski J."/>
            <person name="Ruckert C."/>
        </authorList>
    </citation>
    <scope>NUCLEOTIDE SEQUENCE</scope>
    <source>
        <strain evidence="1">CGMCC 1.12360</strain>
    </source>
</reference>
<dbReference type="EMBL" id="BMEV01000056">
    <property type="protein sequence ID" value="GFZ84266.1"/>
    <property type="molecule type" value="Genomic_DNA"/>
</dbReference>
<organism evidence="1 2">
    <name type="scientific">Compostibacillus humi</name>
    <dbReference type="NCBI Taxonomy" id="1245525"/>
    <lineage>
        <taxon>Bacteria</taxon>
        <taxon>Bacillati</taxon>
        <taxon>Bacillota</taxon>
        <taxon>Bacilli</taxon>
        <taxon>Bacillales</taxon>
        <taxon>Bacillaceae</taxon>
        <taxon>Compostibacillus</taxon>
    </lineage>
</organism>
<keyword evidence="2" id="KW-1185">Reference proteome</keyword>
<protein>
    <submittedName>
        <fullName evidence="1">Uncharacterized protein</fullName>
    </submittedName>
</protein>
<evidence type="ECO:0000313" key="1">
    <source>
        <dbReference type="EMBL" id="GFZ84266.1"/>
    </source>
</evidence>
<dbReference type="Proteomes" id="UP000602050">
    <property type="component" value="Unassembled WGS sequence"/>
</dbReference>
<comment type="caution">
    <text evidence="1">The sequence shown here is derived from an EMBL/GenBank/DDBJ whole genome shotgun (WGS) entry which is preliminary data.</text>
</comment>
<accession>A0A8J2XIU2</accession>
<gene>
    <name evidence="1" type="ORF">GCM10010978_25730</name>
</gene>
<dbReference type="AlphaFoldDB" id="A0A8J2XIU2"/>
<proteinExistence type="predicted"/>
<reference evidence="1" key="2">
    <citation type="submission" date="2020-09" db="EMBL/GenBank/DDBJ databases">
        <authorList>
            <person name="Sun Q."/>
            <person name="Zhou Y."/>
        </authorList>
    </citation>
    <scope>NUCLEOTIDE SEQUENCE</scope>
    <source>
        <strain evidence="1">CGMCC 1.12360</strain>
    </source>
</reference>
<evidence type="ECO:0000313" key="2">
    <source>
        <dbReference type="Proteomes" id="UP000602050"/>
    </source>
</evidence>
<sequence length="106" mass="12678">MRIPKYIPVACNPLTEEEIPFCSNIIAIKGSNIPWENPEMVIREIKIQNLILSECIRIPFSRCSLPTVKFFWQNSNFTYWKRLQGAIKAYISFQLEKNRRKRKEWD</sequence>
<name>A0A8J2XIU2_9BACI</name>